<dbReference type="InterPro" id="IPR022646">
    <property type="entry name" value="SecD/SecF_CS"/>
</dbReference>
<name>A0ABV7KWX2_9PROT</name>
<evidence type="ECO:0000259" key="10">
    <source>
        <dbReference type="Pfam" id="PF02355"/>
    </source>
</evidence>
<keyword evidence="12" id="KW-1185">Reference proteome</keyword>
<dbReference type="EMBL" id="JBHRTR010000015">
    <property type="protein sequence ID" value="MFC3226680.1"/>
    <property type="molecule type" value="Genomic_DNA"/>
</dbReference>
<reference evidence="12" key="1">
    <citation type="journal article" date="2019" name="Int. J. Syst. Evol. Microbiol.">
        <title>The Global Catalogue of Microorganisms (GCM) 10K type strain sequencing project: providing services to taxonomists for standard genome sequencing and annotation.</title>
        <authorList>
            <consortium name="The Broad Institute Genomics Platform"/>
            <consortium name="The Broad Institute Genome Sequencing Center for Infectious Disease"/>
            <person name="Wu L."/>
            <person name="Ma J."/>
        </authorList>
    </citation>
    <scope>NUCLEOTIDE SEQUENCE [LARGE SCALE GENOMIC DNA]</scope>
    <source>
        <strain evidence="12">KCTC 42964</strain>
    </source>
</reference>
<comment type="subunit">
    <text evidence="9">Forms a complex with SecD. Part of the essential Sec protein translocation apparatus which comprises SecA, SecYEG and auxiliary proteins SecDF-YajC and YidC.</text>
</comment>
<keyword evidence="6 9" id="KW-1133">Transmembrane helix</keyword>
<feature type="transmembrane region" description="Helical" evidence="9">
    <location>
        <begin position="191"/>
        <end position="208"/>
    </location>
</feature>
<feature type="transmembrane region" description="Helical" evidence="9">
    <location>
        <begin position="21"/>
        <end position="39"/>
    </location>
</feature>
<dbReference type="InterPro" id="IPR022645">
    <property type="entry name" value="SecD/SecF_bac"/>
</dbReference>
<dbReference type="InterPro" id="IPR005665">
    <property type="entry name" value="SecF_bac"/>
</dbReference>
<dbReference type="Proteomes" id="UP001595528">
    <property type="component" value="Unassembled WGS sequence"/>
</dbReference>
<evidence type="ECO:0000256" key="8">
    <source>
        <dbReference type="ARBA" id="ARBA00023136"/>
    </source>
</evidence>
<evidence type="ECO:0000256" key="9">
    <source>
        <dbReference type="HAMAP-Rule" id="MF_01464"/>
    </source>
</evidence>
<proteinExistence type="inferred from homology"/>
<dbReference type="PANTHER" id="PTHR30081:SF8">
    <property type="entry name" value="PROTEIN TRANSLOCASE SUBUNIT SECF"/>
    <property type="match status" value="1"/>
</dbReference>
<dbReference type="SUPFAM" id="SSF82866">
    <property type="entry name" value="Multidrug efflux transporter AcrB transmembrane domain"/>
    <property type="match status" value="1"/>
</dbReference>
<evidence type="ECO:0000256" key="4">
    <source>
        <dbReference type="ARBA" id="ARBA00022692"/>
    </source>
</evidence>
<feature type="transmembrane region" description="Helical" evidence="9">
    <location>
        <begin position="272"/>
        <end position="296"/>
    </location>
</feature>
<accession>A0ABV7KWX2</accession>
<dbReference type="Pfam" id="PF02355">
    <property type="entry name" value="SecD_SecF_C"/>
    <property type="match status" value="1"/>
</dbReference>
<evidence type="ECO:0000256" key="6">
    <source>
        <dbReference type="ARBA" id="ARBA00022989"/>
    </source>
</evidence>
<evidence type="ECO:0000256" key="7">
    <source>
        <dbReference type="ARBA" id="ARBA00023010"/>
    </source>
</evidence>
<sequence length="316" mass="34032">MALVRLIPDDTNIPFMALRRVGPILAGLMALTSVILFFVPGLNYGIDFRGGIVVEVRTDGPADFPAMRSELTGLGLGDVALQQFGSPSEVLIRVESQDGKPGGQQAAVEAIRTMLEAEFPGSDIRRVESVGAEVSDELFVDGLTALAFAFVAMLVYIWFRFEWQFAVAAVGTLVLDALIGVGFFAVTTLPFNLSSVAALLTIIGYSINDKVVVFDRVRENLRKYKTMPLDELLNKSINDTLTRTIATSLTTFIAIAPLAVLGGESVSGFADAMMFGIVIGTLSSIFVASPLVYMLGDEQLRRGVQKEADAEVQARP</sequence>
<dbReference type="Pfam" id="PF07549">
    <property type="entry name" value="Sec_GG"/>
    <property type="match status" value="1"/>
</dbReference>
<protein>
    <recommendedName>
        <fullName evidence="9">Protein-export membrane protein SecF</fullName>
    </recommendedName>
</protein>
<comment type="similarity">
    <text evidence="9">Belongs to the SecD/SecF family. SecF subfamily.</text>
</comment>
<dbReference type="Gene3D" id="1.20.1640.10">
    <property type="entry name" value="Multidrug efflux transporter AcrB transmembrane domain"/>
    <property type="match status" value="1"/>
</dbReference>
<comment type="subcellular location">
    <subcellularLocation>
        <location evidence="1 9">Cell membrane</location>
        <topology evidence="1 9">Multi-pass membrane protein</topology>
    </subcellularLocation>
</comment>
<dbReference type="HAMAP" id="MF_01464_B">
    <property type="entry name" value="SecF_B"/>
    <property type="match status" value="1"/>
</dbReference>
<keyword evidence="2 9" id="KW-0813">Transport</keyword>
<dbReference type="PANTHER" id="PTHR30081">
    <property type="entry name" value="PROTEIN-EXPORT MEMBRANE PROTEIN SEC"/>
    <property type="match status" value="1"/>
</dbReference>
<keyword evidence="5 9" id="KW-0653">Protein transport</keyword>
<evidence type="ECO:0000313" key="11">
    <source>
        <dbReference type="EMBL" id="MFC3226680.1"/>
    </source>
</evidence>
<feature type="transmembrane region" description="Helical" evidence="9">
    <location>
        <begin position="138"/>
        <end position="159"/>
    </location>
</feature>
<dbReference type="NCBIfam" id="TIGR00966">
    <property type="entry name" value="transloc_SecF"/>
    <property type="match status" value="1"/>
</dbReference>
<dbReference type="PRINTS" id="PR01755">
    <property type="entry name" value="SECFTRNLCASE"/>
</dbReference>
<dbReference type="InterPro" id="IPR022813">
    <property type="entry name" value="SecD/SecF_arch_bac"/>
</dbReference>
<keyword evidence="3 9" id="KW-1003">Cell membrane</keyword>
<feature type="transmembrane region" description="Helical" evidence="9">
    <location>
        <begin position="241"/>
        <end position="260"/>
    </location>
</feature>
<evidence type="ECO:0000256" key="5">
    <source>
        <dbReference type="ARBA" id="ARBA00022927"/>
    </source>
</evidence>
<keyword evidence="4 9" id="KW-0812">Transmembrane</keyword>
<keyword evidence="8 9" id="KW-0472">Membrane</keyword>
<evidence type="ECO:0000256" key="3">
    <source>
        <dbReference type="ARBA" id="ARBA00022475"/>
    </source>
</evidence>
<dbReference type="InterPro" id="IPR048634">
    <property type="entry name" value="SecD_SecF_C"/>
</dbReference>
<evidence type="ECO:0000256" key="1">
    <source>
        <dbReference type="ARBA" id="ARBA00004651"/>
    </source>
</evidence>
<comment type="caution">
    <text evidence="11">The sequence shown here is derived from an EMBL/GenBank/DDBJ whole genome shotgun (WGS) entry which is preliminary data.</text>
</comment>
<evidence type="ECO:0000313" key="12">
    <source>
        <dbReference type="Proteomes" id="UP001595528"/>
    </source>
</evidence>
<gene>
    <name evidence="9 11" type="primary">secF</name>
    <name evidence="11" type="ORF">ACFOGJ_05520</name>
</gene>
<feature type="transmembrane region" description="Helical" evidence="9">
    <location>
        <begin position="166"/>
        <end position="185"/>
    </location>
</feature>
<organism evidence="11 12">
    <name type="scientific">Marinibaculum pumilum</name>
    <dbReference type="NCBI Taxonomy" id="1766165"/>
    <lineage>
        <taxon>Bacteria</taxon>
        <taxon>Pseudomonadati</taxon>
        <taxon>Pseudomonadota</taxon>
        <taxon>Alphaproteobacteria</taxon>
        <taxon>Rhodospirillales</taxon>
        <taxon>Rhodospirillaceae</taxon>
        <taxon>Marinibaculum</taxon>
    </lineage>
</organism>
<feature type="domain" description="Protein export membrane protein SecD/SecF C-terminal" evidence="10">
    <location>
        <begin position="116"/>
        <end position="296"/>
    </location>
</feature>
<keyword evidence="7 9" id="KW-0811">Translocation</keyword>
<evidence type="ECO:0000256" key="2">
    <source>
        <dbReference type="ARBA" id="ARBA00022448"/>
    </source>
</evidence>
<dbReference type="NCBIfam" id="TIGR00916">
    <property type="entry name" value="2A0604s01"/>
    <property type="match status" value="1"/>
</dbReference>
<dbReference type="RefSeq" id="WP_379898769.1">
    <property type="nucleotide sequence ID" value="NZ_JBHRTR010000015.1"/>
</dbReference>
<dbReference type="InterPro" id="IPR055344">
    <property type="entry name" value="SecD_SecF_C_bact"/>
</dbReference>
<comment type="function">
    <text evidence="9">Part of the Sec protein translocase complex. Interacts with the SecYEG preprotein conducting channel. SecDF uses the proton motive force (PMF) to complete protein translocation after the ATP-dependent function of SecA.</text>
</comment>